<dbReference type="InterPro" id="IPR045131">
    <property type="entry name" value="CISD1/2"/>
</dbReference>
<dbReference type="EMBL" id="HBUF01590964">
    <property type="protein sequence ID" value="CAG6773374.1"/>
    <property type="molecule type" value="Transcribed_RNA"/>
</dbReference>
<accession>A0A8D9E608</accession>
<evidence type="ECO:0000256" key="5">
    <source>
        <dbReference type="ARBA" id="ARBA00023004"/>
    </source>
</evidence>
<proteinExistence type="inferred from homology"/>
<evidence type="ECO:0000259" key="10">
    <source>
        <dbReference type="SMART" id="SM00704"/>
    </source>
</evidence>
<dbReference type="EMBL" id="HBUF01415584">
    <property type="protein sequence ID" value="CAG6739816.1"/>
    <property type="molecule type" value="Transcribed_RNA"/>
</dbReference>
<dbReference type="SMART" id="SM00704">
    <property type="entry name" value="ZnF_CDGSH"/>
    <property type="match status" value="1"/>
</dbReference>
<keyword evidence="5 7" id="KW-0408">Iron</keyword>
<dbReference type="EMBL" id="HBUF01415583">
    <property type="protein sequence ID" value="CAG6739815.1"/>
    <property type="molecule type" value="Transcribed_RNA"/>
</dbReference>
<feature type="compositionally biased region" description="Basic and acidic residues" evidence="8">
    <location>
        <begin position="151"/>
        <end position="160"/>
    </location>
</feature>
<evidence type="ECO:0000313" key="11">
    <source>
        <dbReference type="EMBL" id="CAG6739815.1"/>
    </source>
</evidence>
<feature type="signal peptide" evidence="9">
    <location>
        <begin position="1"/>
        <end position="23"/>
    </location>
</feature>
<evidence type="ECO:0000256" key="4">
    <source>
        <dbReference type="ARBA" id="ARBA00022723"/>
    </source>
</evidence>
<dbReference type="GO" id="GO:0005741">
    <property type="term" value="C:mitochondrial outer membrane"/>
    <property type="evidence" value="ECO:0007669"/>
    <property type="project" value="TreeGrafter"/>
</dbReference>
<evidence type="ECO:0000256" key="8">
    <source>
        <dbReference type="SAM" id="MobiDB-lite"/>
    </source>
</evidence>
<dbReference type="PANTHER" id="PTHR13680">
    <property type="entry name" value="CDGSH IRON-SULFUR DOMAIN-CONTAINING PROTEIN 1"/>
    <property type="match status" value="1"/>
</dbReference>
<dbReference type="EMBL" id="HBUF01590966">
    <property type="protein sequence ID" value="CAG6773376.1"/>
    <property type="molecule type" value="Transcribed_RNA"/>
</dbReference>
<dbReference type="GO" id="GO:0010506">
    <property type="term" value="P:regulation of autophagy"/>
    <property type="evidence" value="ECO:0007669"/>
    <property type="project" value="UniProtKB-UniRule"/>
</dbReference>
<dbReference type="GO" id="GO:0005789">
    <property type="term" value="C:endoplasmic reticulum membrane"/>
    <property type="evidence" value="ECO:0007669"/>
    <property type="project" value="UniProtKB-SubCell"/>
</dbReference>
<comment type="cofactor">
    <cofactor evidence="7">
        <name>[2Fe-2S] cluster</name>
        <dbReference type="ChEBI" id="CHEBI:190135"/>
    </cofactor>
    <text evidence="7">Binds 1 [2Fe-2S] cluster.</text>
</comment>
<dbReference type="GO" id="GO:0051537">
    <property type="term" value="F:2 iron, 2 sulfur cluster binding"/>
    <property type="evidence" value="ECO:0007669"/>
    <property type="project" value="UniProtKB-UniRule"/>
</dbReference>
<feature type="compositionally biased region" description="Polar residues" evidence="8">
    <location>
        <begin position="132"/>
        <end position="150"/>
    </location>
</feature>
<evidence type="ECO:0000256" key="9">
    <source>
        <dbReference type="SAM" id="SignalP"/>
    </source>
</evidence>
<keyword evidence="3 7" id="KW-0001">2Fe-2S</keyword>
<evidence type="ECO:0000256" key="2">
    <source>
        <dbReference type="ARBA" id="ARBA00008624"/>
    </source>
</evidence>
<comment type="similarity">
    <text evidence="2 7">Belongs to the CISD protein family. CISD2 subfamily.</text>
</comment>
<dbReference type="GO" id="GO:0046872">
    <property type="term" value="F:metal ion binding"/>
    <property type="evidence" value="ECO:0007669"/>
    <property type="project" value="UniProtKB-UniRule"/>
</dbReference>
<feature type="region of interest" description="Disordered" evidence="8">
    <location>
        <begin position="132"/>
        <end position="181"/>
    </location>
</feature>
<keyword evidence="7" id="KW-0256">Endoplasmic reticulum</keyword>
<comment type="subcellular location">
    <subcellularLocation>
        <location evidence="1 7">Endoplasmic reticulum membrane</location>
        <topology evidence="1 7">Single-pass membrane protein</topology>
    </subcellularLocation>
</comment>
<dbReference type="InterPro" id="IPR018967">
    <property type="entry name" value="FeS-contain_CDGSH-typ"/>
</dbReference>
<keyword evidence="4 7" id="KW-0479">Metal-binding</keyword>
<dbReference type="AlphaFoldDB" id="A0A8D9E608"/>
<reference evidence="11" key="1">
    <citation type="submission" date="2021-05" db="EMBL/GenBank/DDBJ databases">
        <authorList>
            <person name="Alioto T."/>
            <person name="Alioto T."/>
            <person name="Gomez Garrido J."/>
        </authorList>
    </citation>
    <scope>NUCLEOTIDE SEQUENCE</scope>
</reference>
<name>A0A8D9E608_9HEMI</name>
<evidence type="ECO:0000256" key="6">
    <source>
        <dbReference type="ARBA" id="ARBA00023014"/>
    </source>
</evidence>
<dbReference type="EMBL" id="HBUF01590965">
    <property type="protein sequence ID" value="CAG6773375.1"/>
    <property type="molecule type" value="Transcribed_RNA"/>
</dbReference>
<feature type="chain" id="PRO_5033956788" description="CDGSH iron-sulfur domain-containing protein 2 homologue" evidence="9">
    <location>
        <begin position="24"/>
        <end position="204"/>
    </location>
</feature>
<keyword evidence="6 7" id="KW-0411">Iron-sulfur</keyword>
<dbReference type="PANTHER" id="PTHR13680:SF5">
    <property type="entry name" value="CDGSH IRON-SULFUR DOMAIN-CONTAINING PROTEIN 1"/>
    <property type="match status" value="1"/>
</dbReference>
<dbReference type="Gene3D" id="3.40.5.90">
    <property type="entry name" value="CDGSH iron-sulfur domain, mitoNEET-type"/>
    <property type="match status" value="1"/>
</dbReference>
<evidence type="ECO:0000256" key="1">
    <source>
        <dbReference type="ARBA" id="ARBA00004389"/>
    </source>
</evidence>
<protein>
    <recommendedName>
        <fullName evidence="7">CDGSH iron-sulfur domain-containing protein 2 homologue</fullName>
    </recommendedName>
</protein>
<keyword evidence="9" id="KW-0732">Signal</keyword>
<evidence type="ECO:0000256" key="3">
    <source>
        <dbReference type="ARBA" id="ARBA00022714"/>
    </source>
</evidence>
<evidence type="ECO:0000256" key="7">
    <source>
        <dbReference type="RuleBase" id="RU369084"/>
    </source>
</evidence>
<sequence>MMWIPIAPLTVILWLDLMPLLTSHDMSGENQFAFYEPCERYINMTSDEYFGTEPRRVLNKHYSKHEDVVTDRLTVDIGLQTFPICRCWKSKDFPFCDNSHKIHNKFHKDNVGPLIIDSPTLPDEVLDLYTRPTPNRSITIPTEPEPSSSEIQRERDRHVAENWYSDESPENSTRPSRIDKNDFFERLRRYPPGLRPKTAPWGWM</sequence>
<dbReference type="Pfam" id="PF09360">
    <property type="entry name" value="zf-CDGSH"/>
    <property type="match status" value="1"/>
</dbReference>
<feature type="domain" description="Iron-binding zinc finger CDGSH type" evidence="10">
    <location>
        <begin position="68"/>
        <end position="106"/>
    </location>
</feature>
<organism evidence="11">
    <name type="scientific">Cacopsylla melanoneura</name>
    <dbReference type="NCBI Taxonomy" id="428564"/>
    <lineage>
        <taxon>Eukaryota</taxon>
        <taxon>Metazoa</taxon>
        <taxon>Ecdysozoa</taxon>
        <taxon>Arthropoda</taxon>
        <taxon>Hexapoda</taxon>
        <taxon>Insecta</taxon>
        <taxon>Pterygota</taxon>
        <taxon>Neoptera</taxon>
        <taxon>Paraneoptera</taxon>
        <taxon>Hemiptera</taxon>
        <taxon>Sternorrhyncha</taxon>
        <taxon>Psylloidea</taxon>
        <taxon>Psyllidae</taxon>
        <taxon>Psyllinae</taxon>
        <taxon>Cacopsylla</taxon>
    </lineage>
</organism>
<dbReference type="InterPro" id="IPR042216">
    <property type="entry name" value="MitoNEET_CISD"/>
</dbReference>